<gene>
    <name evidence="2" type="ORF">DdX_20418</name>
</gene>
<accession>A0AAD4MI39</accession>
<reference evidence="2" key="1">
    <citation type="submission" date="2022-01" db="EMBL/GenBank/DDBJ databases">
        <title>Genome Sequence Resource for Two Populations of Ditylenchus destructor, the Migratory Endoparasitic Phytonematode.</title>
        <authorList>
            <person name="Zhang H."/>
            <person name="Lin R."/>
            <person name="Xie B."/>
        </authorList>
    </citation>
    <scope>NUCLEOTIDE SEQUENCE</scope>
    <source>
        <strain evidence="2">BazhouSP</strain>
    </source>
</reference>
<feature type="compositionally biased region" description="Polar residues" evidence="1">
    <location>
        <begin position="64"/>
        <end position="77"/>
    </location>
</feature>
<name>A0AAD4MI39_9BILA</name>
<evidence type="ECO:0000313" key="3">
    <source>
        <dbReference type="Proteomes" id="UP001201812"/>
    </source>
</evidence>
<evidence type="ECO:0000313" key="2">
    <source>
        <dbReference type="EMBL" id="KAI1693874.1"/>
    </source>
</evidence>
<feature type="region of interest" description="Disordered" evidence="1">
    <location>
        <begin position="42"/>
        <end position="77"/>
    </location>
</feature>
<proteinExistence type="predicted"/>
<comment type="caution">
    <text evidence="2">The sequence shown here is derived from an EMBL/GenBank/DDBJ whole genome shotgun (WGS) entry which is preliminary data.</text>
</comment>
<dbReference type="Proteomes" id="UP001201812">
    <property type="component" value="Unassembled WGS sequence"/>
</dbReference>
<keyword evidence="3" id="KW-1185">Reference proteome</keyword>
<sequence length="148" mass="16903">MSHHFNPAYQQLVPLNQFQPQYGRFGNFMPYGQPFDRNVSVRRHQHTNSRPIQNSRKSNPKPFRQQQPQSQTKTPNVYSEIVKSSKAFCETDECSPAAKQIIALLTSLLEASSTNSQLHSTVSIDEHRRQHSIVIANLPERLSTNQSS</sequence>
<feature type="compositionally biased region" description="Polar residues" evidence="1">
    <location>
        <begin position="48"/>
        <end position="57"/>
    </location>
</feature>
<organism evidence="2 3">
    <name type="scientific">Ditylenchus destructor</name>
    <dbReference type="NCBI Taxonomy" id="166010"/>
    <lineage>
        <taxon>Eukaryota</taxon>
        <taxon>Metazoa</taxon>
        <taxon>Ecdysozoa</taxon>
        <taxon>Nematoda</taxon>
        <taxon>Chromadorea</taxon>
        <taxon>Rhabditida</taxon>
        <taxon>Tylenchina</taxon>
        <taxon>Tylenchomorpha</taxon>
        <taxon>Sphaerularioidea</taxon>
        <taxon>Anguinidae</taxon>
        <taxon>Anguininae</taxon>
        <taxon>Ditylenchus</taxon>
    </lineage>
</organism>
<evidence type="ECO:0000256" key="1">
    <source>
        <dbReference type="SAM" id="MobiDB-lite"/>
    </source>
</evidence>
<dbReference type="AlphaFoldDB" id="A0AAD4MI39"/>
<dbReference type="EMBL" id="JAKKPZ010000575">
    <property type="protein sequence ID" value="KAI1693874.1"/>
    <property type="molecule type" value="Genomic_DNA"/>
</dbReference>
<protein>
    <submittedName>
        <fullName evidence="2">Uncharacterized protein</fullName>
    </submittedName>
</protein>